<dbReference type="SUPFAM" id="SSF47413">
    <property type="entry name" value="lambda repressor-like DNA-binding domains"/>
    <property type="match status" value="1"/>
</dbReference>
<evidence type="ECO:0000313" key="3">
    <source>
        <dbReference type="Proteomes" id="UP000524450"/>
    </source>
</evidence>
<dbReference type="SMART" id="SM00530">
    <property type="entry name" value="HTH_XRE"/>
    <property type="match status" value="1"/>
</dbReference>
<name>A0A840G7X2_9BURK</name>
<dbReference type="PROSITE" id="PS50943">
    <property type="entry name" value="HTH_CROC1"/>
    <property type="match status" value="1"/>
</dbReference>
<protein>
    <submittedName>
        <fullName evidence="2">Transcriptional regulator with XRE-family HTH domain</fullName>
    </submittedName>
</protein>
<dbReference type="Proteomes" id="UP000524450">
    <property type="component" value="Unassembled WGS sequence"/>
</dbReference>
<dbReference type="Gene3D" id="1.10.260.40">
    <property type="entry name" value="lambda repressor-like DNA-binding domains"/>
    <property type="match status" value="1"/>
</dbReference>
<sequence>MRSTQDPALLKAFAAELKARRAVRGFNQEELGFASGLNRTFIAKLETGTSSPSLTSLVLLCNGLETDPAELMHSLMKRYRKELRAKPTTG</sequence>
<organism evidence="2 3">
    <name type="scientific">Variovorax guangxiensis</name>
    <dbReference type="NCBI Taxonomy" id="1775474"/>
    <lineage>
        <taxon>Bacteria</taxon>
        <taxon>Pseudomonadati</taxon>
        <taxon>Pseudomonadota</taxon>
        <taxon>Betaproteobacteria</taxon>
        <taxon>Burkholderiales</taxon>
        <taxon>Comamonadaceae</taxon>
        <taxon>Variovorax</taxon>
    </lineage>
</organism>
<feature type="domain" description="HTH cro/C1-type" evidence="1">
    <location>
        <begin position="17"/>
        <end position="71"/>
    </location>
</feature>
<evidence type="ECO:0000313" key="2">
    <source>
        <dbReference type="EMBL" id="MBB4224928.1"/>
    </source>
</evidence>
<dbReference type="CDD" id="cd00093">
    <property type="entry name" value="HTH_XRE"/>
    <property type="match status" value="1"/>
</dbReference>
<reference evidence="2 3" key="1">
    <citation type="submission" date="2020-08" db="EMBL/GenBank/DDBJ databases">
        <title>Genomic Encyclopedia of Type Strains, Phase IV (KMG-V): Genome sequencing to study the core and pangenomes of soil and plant-associated prokaryotes.</title>
        <authorList>
            <person name="Whitman W."/>
        </authorList>
    </citation>
    <scope>NUCLEOTIDE SEQUENCE [LARGE SCALE GENOMIC DNA]</scope>
    <source>
        <strain evidence="2 3">34/80</strain>
    </source>
</reference>
<dbReference type="InterPro" id="IPR010982">
    <property type="entry name" value="Lambda_DNA-bd_dom_sf"/>
</dbReference>
<dbReference type="RefSeq" id="WP_184641782.1">
    <property type="nucleotide sequence ID" value="NZ_JACIFZ010000009.1"/>
</dbReference>
<dbReference type="GO" id="GO:0003677">
    <property type="term" value="F:DNA binding"/>
    <property type="evidence" value="ECO:0007669"/>
    <property type="project" value="InterPro"/>
</dbReference>
<comment type="caution">
    <text evidence="2">The sequence shown here is derived from an EMBL/GenBank/DDBJ whole genome shotgun (WGS) entry which is preliminary data.</text>
</comment>
<proteinExistence type="predicted"/>
<dbReference type="InterPro" id="IPR001387">
    <property type="entry name" value="Cro/C1-type_HTH"/>
</dbReference>
<accession>A0A840G7X2</accession>
<dbReference type="EMBL" id="JACIFZ010000009">
    <property type="protein sequence ID" value="MBB4224928.1"/>
    <property type="molecule type" value="Genomic_DNA"/>
</dbReference>
<dbReference type="AlphaFoldDB" id="A0A840G7X2"/>
<evidence type="ECO:0000259" key="1">
    <source>
        <dbReference type="PROSITE" id="PS50943"/>
    </source>
</evidence>
<gene>
    <name evidence="2" type="ORF">GGD71_005737</name>
</gene>
<dbReference type="Pfam" id="PF01381">
    <property type="entry name" value="HTH_3"/>
    <property type="match status" value="1"/>
</dbReference>